<dbReference type="AlphaFoldDB" id="A0A0C4WJU1"/>
<dbReference type="Pfam" id="PF14384">
    <property type="entry name" value="BrnA_antitoxin"/>
    <property type="match status" value="1"/>
</dbReference>
<dbReference type="RefSeq" id="WP_082045364.1">
    <property type="nucleotide sequence ID" value="NZ_CP010415.1"/>
</dbReference>
<dbReference type="InterPro" id="IPR025528">
    <property type="entry name" value="BrnA_antitoxin"/>
</dbReference>
<protein>
    <recommendedName>
        <fullName evidence="3">BrnA antitoxin of type II toxin-antitoxin system</fullName>
    </recommendedName>
</protein>
<sequence length="79" mass="9143">MDDEQKRYHADLLESARQMKAARLRSRSRPRGRYPESRKIPIRLTLSTDVLCAFMATGPGWQTRMDAALADWLKTHSPE</sequence>
<organism evidence="1 2">
    <name type="scientific">Azotobacter chroococcum NCIMB 8003</name>
    <dbReference type="NCBI Taxonomy" id="1328314"/>
    <lineage>
        <taxon>Bacteria</taxon>
        <taxon>Pseudomonadati</taxon>
        <taxon>Pseudomonadota</taxon>
        <taxon>Gammaproteobacteria</taxon>
        <taxon>Pseudomonadales</taxon>
        <taxon>Pseudomonadaceae</taxon>
        <taxon>Azotobacter</taxon>
    </lineage>
</organism>
<gene>
    <name evidence="1" type="ORF">Achr_8480</name>
</gene>
<evidence type="ECO:0000313" key="2">
    <source>
        <dbReference type="Proteomes" id="UP000068210"/>
    </source>
</evidence>
<dbReference type="STRING" id="1328314.Achr_8480"/>
<name>A0A0C4WJU1_9GAMM</name>
<proteinExistence type="predicted"/>
<accession>A0A0C4WJU1</accession>
<dbReference type="Proteomes" id="UP000068210">
    <property type="component" value="Chromosome"/>
</dbReference>
<dbReference type="HOGENOM" id="CLU_140900_5_0_6"/>
<evidence type="ECO:0000313" key="1">
    <source>
        <dbReference type="EMBL" id="AJE20334.1"/>
    </source>
</evidence>
<reference evidence="1 2" key="1">
    <citation type="journal article" date="2015" name="PLoS ONE">
        <title>Azotobacter Genomes: The Genome of Azotobacter chroococcum NCIMB 8003 (ATCC 4412).</title>
        <authorList>
            <person name="Robson R.L."/>
            <person name="Jones R."/>
            <person name="Robson R.M."/>
            <person name="Schwartz A."/>
            <person name="Richardson T.H."/>
        </authorList>
    </citation>
    <scope>NUCLEOTIDE SEQUENCE [LARGE SCALE GENOMIC DNA]</scope>
    <source>
        <strain evidence="1 2">NCIMB 8003</strain>
    </source>
</reference>
<dbReference type="KEGG" id="acx:Achr_8480"/>
<evidence type="ECO:0008006" key="3">
    <source>
        <dbReference type="Google" id="ProtNLM"/>
    </source>
</evidence>
<keyword evidence="2" id="KW-1185">Reference proteome</keyword>
<dbReference type="EMBL" id="CP010415">
    <property type="protein sequence ID" value="AJE20334.1"/>
    <property type="molecule type" value="Genomic_DNA"/>
</dbReference>